<dbReference type="Pfam" id="PF07331">
    <property type="entry name" value="TctB"/>
    <property type="match status" value="1"/>
</dbReference>
<keyword evidence="1" id="KW-1133">Transmembrane helix</keyword>
<organism evidence="3 4">
    <name type="scientific">Geomicrobium sediminis</name>
    <dbReference type="NCBI Taxonomy" id="1347788"/>
    <lineage>
        <taxon>Bacteria</taxon>
        <taxon>Bacillati</taxon>
        <taxon>Bacillota</taxon>
        <taxon>Bacilli</taxon>
        <taxon>Bacillales</taxon>
        <taxon>Geomicrobium</taxon>
    </lineage>
</organism>
<dbReference type="Proteomes" id="UP000741863">
    <property type="component" value="Unassembled WGS sequence"/>
</dbReference>
<comment type="caution">
    <text evidence="3">The sequence shown here is derived from an EMBL/GenBank/DDBJ whole genome shotgun (WGS) entry which is preliminary data.</text>
</comment>
<name>A0ABS2PFD2_9BACL</name>
<dbReference type="EMBL" id="JAFBEC010000009">
    <property type="protein sequence ID" value="MBM7634145.1"/>
    <property type="molecule type" value="Genomic_DNA"/>
</dbReference>
<feature type="transmembrane region" description="Helical" evidence="1">
    <location>
        <begin position="123"/>
        <end position="144"/>
    </location>
</feature>
<evidence type="ECO:0000259" key="2">
    <source>
        <dbReference type="Pfam" id="PF07331"/>
    </source>
</evidence>
<sequence length="149" mass="17080">MYIIRLSLPVLFIVASLIYAIMIFQLQPAMLGEPNAPRYFPLIICTGILIFSIVDLINMRKENIRQNEDLEMLSRKSTLKVVGIVLGFCLVYTLIFEHLGFLISTILFLGALLFYLNGLKHWILNLSVTIITAFTTWYTFSFLLEISLP</sequence>
<gene>
    <name evidence="3" type="ORF">JOD17_003245</name>
</gene>
<keyword evidence="1" id="KW-0812">Transmembrane</keyword>
<accession>A0ABS2PFD2</accession>
<keyword evidence="4" id="KW-1185">Reference proteome</keyword>
<dbReference type="InterPro" id="IPR009936">
    <property type="entry name" value="DUF1468"/>
</dbReference>
<feature type="transmembrane region" description="Helical" evidence="1">
    <location>
        <begin position="39"/>
        <end position="57"/>
    </location>
</feature>
<feature type="transmembrane region" description="Helical" evidence="1">
    <location>
        <begin position="7"/>
        <end position="27"/>
    </location>
</feature>
<feature type="transmembrane region" description="Helical" evidence="1">
    <location>
        <begin position="101"/>
        <end position="116"/>
    </location>
</feature>
<proteinExistence type="predicted"/>
<reference evidence="3 4" key="1">
    <citation type="submission" date="2021-01" db="EMBL/GenBank/DDBJ databases">
        <title>Genomic Encyclopedia of Type Strains, Phase IV (KMG-IV): sequencing the most valuable type-strain genomes for metagenomic binning, comparative biology and taxonomic classification.</title>
        <authorList>
            <person name="Goeker M."/>
        </authorList>
    </citation>
    <scope>NUCLEOTIDE SEQUENCE [LARGE SCALE GENOMIC DNA]</scope>
    <source>
        <strain evidence="3 4">DSM 25540</strain>
    </source>
</reference>
<protein>
    <submittedName>
        <fullName evidence="3">Tricarboxylic transport membrane protein</fullName>
    </submittedName>
</protein>
<evidence type="ECO:0000256" key="1">
    <source>
        <dbReference type="SAM" id="Phobius"/>
    </source>
</evidence>
<evidence type="ECO:0000313" key="3">
    <source>
        <dbReference type="EMBL" id="MBM7634145.1"/>
    </source>
</evidence>
<evidence type="ECO:0000313" key="4">
    <source>
        <dbReference type="Proteomes" id="UP000741863"/>
    </source>
</evidence>
<dbReference type="RefSeq" id="WP_204698903.1">
    <property type="nucleotide sequence ID" value="NZ_JAFBEC010000009.1"/>
</dbReference>
<feature type="domain" description="DUF1468" evidence="2">
    <location>
        <begin position="10"/>
        <end position="149"/>
    </location>
</feature>
<keyword evidence="1" id="KW-0472">Membrane</keyword>
<feature type="transmembrane region" description="Helical" evidence="1">
    <location>
        <begin position="78"/>
        <end position="95"/>
    </location>
</feature>